<dbReference type="PRINTS" id="PR00723">
    <property type="entry name" value="SUBTILISIN"/>
</dbReference>
<evidence type="ECO:0000256" key="2">
    <source>
        <dbReference type="ARBA" id="ARBA00011073"/>
    </source>
</evidence>
<dbReference type="NCBIfam" id="TIGR03921">
    <property type="entry name" value="T7SS_mycosin"/>
    <property type="match status" value="1"/>
</dbReference>
<dbReference type="GO" id="GO:0004252">
    <property type="term" value="F:serine-type endopeptidase activity"/>
    <property type="evidence" value="ECO:0007669"/>
    <property type="project" value="UniProtKB-UniRule"/>
</dbReference>
<evidence type="ECO:0000256" key="12">
    <source>
        <dbReference type="SAM" id="MobiDB-lite"/>
    </source>
</evidence>
<dbReference type="GO" id="GO:0006508">
    <property type="term" value="P:proteolysis"/>
    <property type="evidence" value="ECO:0007669"/>
    <property type="project" value="UniProtKB-KW"/>
</dbReference>
<keyword evidence="16" id="KW-1185">Reference proteome</keyword>
<dbReference type="PROSITE" id="PS00136">
    <property type="entry name" value="SUBTILASE_ASP"/>
    <property type="match status" value="1"/>
</dbReference>
<dbReference type="PROSITE" id="PS00138">
    <property type="entry name" value="SUBTILASE_SER"/>
    <property type="match status" value="1"/>
</dbReference>
<feature type="transmembrane region" description="Helical" evidence="13">
    <location>
        <begin position="436"/>
        <end position="458"/>
    </location>
</feature>
<comment type="subcellular location">
    <subcellularLocation>
        <location evidence="1">Cell membrane</location>
        <topology evidence="1">Single-pass membrane protein</topology>
    </subcellularLocation>
</comment>
<keyword evidence="6 10" id="KW-0378">Hydrolase</keyword>
<keyword evidence="3" id="KW-1003">Cell membrane</keyword>
<keyword evidence="7 10" id="KW-0720">Serine protease</keyword>
<keyword evidence="9 13" id="KW-0472">Membrane</keyword>
<feature type="active site" description="Charge relay system" evidence="10">
    <location>
        <position position="99"/>
    </location>
</feature>
<dbReference type="InterPro" id="IPR023828">
    <property type="entry name" value="Peptidase_S8_Ser-AS"/>
</dbReference>
<reference evidence="16" key="1">
    <citation type="journal article" date="2016" name="Genome Announc.">
        <title>Draft Genome Sequences of Five Rapidly Growing Mycobacterium Species, M. thermoresistibile, M. fortuitum subsp. acetamidolyticum, M. canariasense, M. brisbanense, and M. novocastrense.</title>
        <authorList>
            <person name="Katahira K."/>
            <person name="Ogura Y."/>
            <person name="Gotoh Y."/>
            <person name="Hayashi T."/>
        </authorList>
    </citation>
    <scope>NUCLEOTIDE SEQUENCE [LARGE SCALE GENOMIC DNA]</scope>
    <source>
        <strain evidence="16">JCM15654</strain>
    </source>
</reference>
<dbReference type="PROSITE" id="PS00137">
    <property type="entry name" value="SUBTILASE_HIS"/>
    <property type="match status" value="1"/>
</dbReference>
<evidence type="ECO:0000256" key="8">
    <source>
        <dbReference type="ARBA" id="ARBA00022989"/>
    </source>
</evidence>
<name>A0A124DZS7_9MYCO</name>
<evidence type="ECO:0000256" key="11">
    <source>
        <dbReference type="RuleBase" id="RU003355"/>
    </source>
</evidence>
<dbReference type="PANTHER" id="PTHR43806">
    <property type="entry name" value="PEPTIDASE S8"/>
    <property type="match status" value="1"/>
</dbReference>
<comment type="similarity">
    <text evidence="2 10 11">Belongs to the peptidase S8 family.</text>
</comment>
<evidence type="ECO:0000256" key="5">
    <source>
        <dbReference type="ARBA" id="ARBA00022692"/>
    </source>
</evidence>
<evidence type="ECO:0000256" key="9">
    <source>
        <dbReference type="ARBA" id="ARBA00023136"/>
    </source>
</evidence>
<organism evidence="15 16">
    <name type="scientific">Mycolicibacterium brisbanense</name>
    <dbReference type="NCBI Taxonomy" id="146020"/>
    <lineage>
        <taxon>Bacteria</taxon>
        <taxon>Bacillati</taxon>
        <taxon>Actinomycetota</taxon>
        <taxon>Actinomycetes</taxon>
        <taxon>Mycobacteriales</taxon>
        <taxon>Mycobacteriaceae</taxon>
        <taxon>Mycolicibacterium</taxon>
    </lineage>
</organism>
<reference evidence="16" key="2">
    <citation type="submission" date="2016-02" db="EMBL/GenBank/DDBJ databases">
        <title>Draft genome sequence of five rapidly growing Mycobacterium species.</title>
        <authorList>
            <person name="Katahira K."/>
            <person name="Gotou Y."/>
            <person name="Iida K."/>
            <person name="Ogura Y."/>
            <person name="Hayashi T."/>
        </authorList>
    </citation>
    <scope>NUCLEOTIDE SEQUENCE [LARGE SCALE GENOMIC DNA]</scope>
    <source>
        <strain evidence="16">JCM15654</strain>
    </source>
</reference>
<keyword evidence="4 10" id="KW-0645">Protease</keyword>
<feature type="active site" description="Charge relay system" evidence="10">
    <location>
        <position position="130"/>
    </location>
</feature>
<proteinExistence type="inferred from homology"/>
<protein>
    <submittedName>
        <fullName evidence="15">Protease</fullName>
    </submittedName>
</protein>
<dbReference type="Gene3D" id="3.40.50.200">
    <property type="entry name" value="Peptidase S8/S53 domain"/>
    <property type="match status" value="1"/>
</dbReference>
<evidence type="ECO:0000256" key="4">
    <source>
        <dbReference type="ARBA" id="ARBA00022670"/>
    </source>
</evidence>
<dbReference type="InterPro" id="IPR036852">
    <property type="entry name" value="Peptidase_S8/S53_dom_sf"/>
</dbReference>
<dbReference type="Pfam" id="PF00082">
    <property type="entry name" value="Peptidase_S8"/>
    <property type="match status" value="1"/>
</dbReference>
<dbReference type="InterPro" id="IPR015500">
    <property type="entry name" value="Peptidase_S8_subtilisin-rel"/>
</dbReference>
<dbReference type="AlphaFoldDB" id="A0A124DZS7"/>
<dbReference type="Proteomes" id="UP000069620">
    <property type="component" value="Unassembled WGS sequence"/>
</dbReference>
<evidence type="ECO:0000256" key="1">
    <source>
        <dbReference type="ARBA" id="ARBA00004162"/>
    </source>
</evidence>
<dbReference type="InterPro" id="IPR022398">
    <property type="entry name" value="Peptidase_S8_His-AS"/>
</dbReference>
<feature type="domain" description="Peptidase S8/S53" evidence="14">
    <location>
        <begin position="90"/>
        <end position="395"/>
    </location>
</feature>
<comment type="caution">
    <text evidence="15">The sequence shown here is derived from an EMBL/GenBank/DDBJ whole genome shotgun (WGS) entry which is preliminary data.</text>
</comment>
<evidence type="ECO:0000313" key="15">
    <source>
        <dbReference type="EMBL" id="GAS88278.1"/>
    </source>
</evidence>
<evidence type="ECO:0000256" key="13">
    <source>
        <dbReference type="SAM" id="Phobius"/>
    </source>
</evidence>
<sequence>MRGLSVGRRIAGVLAVLVIIGTFDVPAAFAVDPPVVPPGPPPAGPVAPEDPTEQKTVCAVTGTRPGTDYAMAPIAEAMLRYRDAWAYSTGAGQKVAVIDTGVNPNPRLPTLEPGGDYVSGGDGLSDCDAHGTLIAGIIAAKPSPSDAFAGVAPDAAILSIRQNSASFAVKGFGQQEDRNAVSPGTGPAGYGNTHTLALAVARAVDLGATVINMSELACAPASVGVEDADLGRALRYAFERNVVVVAAAGNVDKQGPCANQNTMTDPNLPVQTAWRTVRTVASPAWFTDYVLTVAALSPYGEPSDFSLHGPWIQVAAPGEQVVSLNPVGPGLTNAIVGQQGLAPLNGTSYAAPYVAGLAALVRARFPQLTAAEVMDRIRRTAHTPGAGPNIATGYGLIDPVAALSASLPAEPPAPRSEAPIAGPPTPDRVSTRARTISFIVAGGCVTAMVFAWAVSVAYRRR</sequence>
<dbReference type="SUPFAM" id="SSF52743">
    <property type="entry name" value="Subtilisin-like"/>
    <property type="match status" value="1"/>
</dbReference>
<evidence type="ECO:0000313" key="16">
    <source>
        <dbReference type="Proteomes" id="UP000069620"/>
    </source>
</evidence>
<keyword evidence="5 13" id="KW-0812">Transmembrane</keyword>
<evidence type="ECO:0000256" key="3">
    <source>
        <dbReference type="ARBA" id="ARBA00022475"/>
    </source>
</evidence>
<evidence type="ECO:0000256" key="10">
    <source>
        <dbReference type="PROSITE-ProRule" id="PRU01240"/>
    </source>
</evidence>
<accession>A0A124DZS7</accession>
<dbReference type="PROSITE" id="PS51892">
    <property type="entry name" value="SUBTILASE"/>
    <property type="match status" value="1"/>
</dbReference>
<feature type="region of interest" description="Disordered" evidence="12">
    <location>
        <begin position="407"/>
        <end position="428"/>
    </location>
</feature>
<evidence type="ECO:0000259" key="14">
    <source>
        <dbReference type="Pfam" id="PF00082"/>
    </source>
</evidence>
<feature type="active site" description="Charge relay system" evidence="10">
    <location>
        <position position="348"/>
    </location>
</feature>
<dbReference type="InterPro" id="IPR000209">
    <property type="entry name" value="Peptidase_S8/S53_dom"/>
</dbReference>
<evidence type="ECO:0000256" key="7">
    <source>
        <dbReference type="ARBA" id="ARBA00022825"/>
    </source>
</evidence>
<dbReference type="InterPro" id="IPR050131">
    <property type="entry name" value="Peptidase_S8_subtilisin-like"/>
</dbReference>
<dbReference type="InterPro" id="IPR023827">
    <property type="entry name" value="Peptidase_S8_Asp-AS"/>
</dbReference>
<evidence type="ECO:0000256" key="6">
    <source>
        <dbReference type="ARBA" id="ARBA00022801"/>
    </source>
</evidence>
<dbReference type="PANTHER" id="PTHR43806:SF11">
    <property type="entry name" value="CEREVISIN-RELATED"/>
    <property type="match status" value="1"/>
</dbReference>
<dbReference type="STRING" id="146020.RMCB_2374"/>
<dbReference type="GO" id="GO:0005886">
    <property type="term" value="C:plasma membrane"/>
    <property type="evidence" value="ECO:0007669"/>
    <property type="project" value="UniProtKB-SubCell"/>
</dbReference>
<keyword evidence="8 13" id="KW-1133">Transmembrane helix</keyword>
<gene>
    <name evidence="15" type="ORF">RMCB_2374</name>
</gene>
<dbReference type="InterPro" id="IPR023834">
    <property type="entry name" value="T7SS_pept_S8A_mycosin"/>
</dbReference>
<dbReference type="EMBL" id="BCSX01000021">
    <property type="protein sequence ID" value="GAS88278.1"/>
    <property type="molecule type" value="Genomic_DNA"/>
</dbReference>